<evidence type="ECO:0000256" key="4">
    <source>
        <dbReference type="ARBA" id="ARBA00023002"/>
    </source>
</evidence>
<organism evidence="10 11">
    <name type="scientific">Ambispora gerdemannii</name>
    <dbReference type="NCBI Taxonomy" id="144530"/>
    <lineage>
        <taxon>Eukaryota</taxon>
        <taxon>Fungi</taxon>
        <taxon>Fungi incertae sedis</taxon>
        <taxon>Mucoromycota</taxon>
        <taxon>Glomeromycotina</taxon>
        <taxon>Glomeromycetes</taxon>
        <taxon>Archaeosporales</taxon>
        <taxon>Ambisporaceae</taxon>
        <taxon>Ambispora</taxon>
    </lineage>
</organism>
<comment type="caution">
    <text evidence="10">The sequence shown here is derived from an EMBL/GenBank/DDBJ whole genome shotgun (WGS) entry which is preliminary data.</text>
</comment>
<keyword evidence="3 7" id="KW-0479">Metal-binding</keyword>
<dbReference type="Gene3D" id="1.10.630.10">
    <property type="entry name" value="Cytochrome P450"/>
    <property type="match status" value="2"/>
</dbReference>
<name>A0A9N8ZV90_9GLOM</name>
<evidence type="ECO:0000313" key="10">
    <source>
        <dbReference type="EMBL" id="CAG8507923.1"/>
    </source>
</evidence>
<dbReference type="PRINTS" id="PR00465">
    <property type="entry name" value="EP450IV"/>
</dbReference>
<evidence type="ECO:0000256" key="3">
    <source>
        <dbReference type="ARBA" id="ARBA00022723"/>
    </source>
</evidence>
<comment type="similarity">
    <text evidence="2 8">Belongs to the cytochrome P450 family.</text>
</comment>
<keyword evidence="5 7" id="KW-0408">Iron</keyword>
<evidence type="ECO:0000256" key="1">
    <source>
        <dbReference type="ARBA" id="ARBA00001971"/>
    </source>
</evidence>
<evidence type="ECO:0000256" key="8">
    <source>
        <dbReference type="RuleBase" id="RU000461"/>
    </source>
</evidence>
<dbReference type="GO" id="GO:0004497">
    <property type="term" value="F:monooxygenase activity"/>
    <property type="evidence" value="ECO:0007669"/>
    <property type="project" value="UniProtKB-KW"/>
</dbReference>
<dbReference type="GO" id="GO:0016705">
    <property type="term" value="F:oxidoreductase activity, acting on paired donors, with incorporation or reduction of molecular oxygen"/>
    <property type="evidence" value="ECO:0007669"/>
    <property type="project" value="InterPro"/>
</dbReference>
<evidence type="ECO:0000256" key="2">
    <source>
        <dbReference type="ARBA" id="ARBA00010617"/>
    </source>
</evidence>
<feature type="binding site" description="axial binding residue" evidence="7">
    <location>
        <position position="437"/>
    </location>
    <ligand>
        <name>heme</name>
        <dbReference type="ChEBI" id="CHEBI:30413"/>
    </ligand>
    <ligandPart>
        <name>Fe</name>
        <dbReference type="ChEBI" id="CHEBI:18248"/>
    </ligandPart>
</feature>
<dbReference type="Proteomes" id="UP000789831">
    <property type="component" value="Unassembled WGS sequence"/>
</dbReference>
<dbReference type="InterPro" id="IPR002403">
    <property type="entry name" value="Cyt_P450_E_grp-IV"/>
</dbReference>
<keyword evidence="9" id="KW-1133">Transmembrane helix</keyword>
<keyword evidence="7 8" id="KW-0349">Heme</keyword>
<dbReference type="Pfam" id="PF00067">
    <property type="entry name" value="p450"/>
    <property type="match status" value="2"/>
</dbReference>
<reference evidence="10" key="1">
    <citation type="submission" date="2021-06" db="EMBL/GenBank/DDBJ databases">
        <authorList>
            <person name="Kallberg Y."/>
            <person name="Tangrot J."/>
            <person name="Rosling A."/>
        </authorList>
    </citation>
    <scope>NUCLEOTIDE SEQUENCE</scope>
    <source>
        <strain evidence="10">MT106</strain>
    </source>
</reference>
<keyword evidence="6 8" id="KW-0503">Monooxygenase</keyword>
<evidence type="ECO:0000256" key="6">
    <source>
        <dbReference type="ARBA" id="ARBA00023033"/>
    </source>
</evidence>
<dbReference type="InterPro" id="IPR001128">
    <property type="entry name" value="Cyt_P450"/>
</dbReference>
<accession>A0A9N8ZV90</accession>
<dbReference type="GO" id="GO:0005506">
    <property type="term" value="F:iron ion binding"/>
    <property type="evidence" value="ECO:0007669"/>
    <property type="project" value="InterPro"/>
</dbReference>
<gene>
    <name evidence="10" type="ORF">AGERDE_LOCUS4588</name>
</gene>
<evidence type="ECO:0000256" key="9">
    <source>
        <dbReference type="SAM" id="Phobius"/>
    </source>
</evidence>
<evidence type="ECO:0000256" key="5">
    <source>
        <dbReference type="ARBA" id="ARBA00023004"/>
    </source>
</evidence>
<keyword evidence="9" id="KW-0812">Transmembrane</keyword>
<evidence type="ECO:0000256" key="7">
    <source>
        <dbReference type="PIRSR" id="PIRSR602403-1"/>
    </source>
</evidence>
<feature type="transmembrane region" description="Helical" evidence="9">
    <location>
        <begin position="6"/>
        <end position="24"/>
    </location>
</feature>
<protein>
    <submittedName>
        <fullName evidence="10">4510_t:CDS:1</fullName>
    </submittedName>
</protein>
<dbReference type="PROSITE" id="PS00086">
    <property type="entry name" value="CYTOCHROME_P450"/>
    <property type="match status" value="1"/>
</dbReference>
<dbReference type="EMBL" id="CAJVPL010000541">
    <property type="protein sequence ID" value="CAG8507923.1"/>
    <property type="molecule type" value="Genomic_DNA"/>
</dbReference>
<evidence type="ECO:0000313" key="11">
    <source>
        <dbReference type="Proteomes" id="UP000789831"/>
    </source>
</evidence>
<dbReference type="GO" id="GO:0020037">
    <property type="term" value="F:heme binding"/>
    <property type="evidence" value="ECO:0007669"/>
    <property type="project" value="InterPro"/>
</dbReference>
<comment type="cofactor">
    <cofactor evidence="1 7">
        <name>heme</name>
        <dbReference type="ChEBI" id="CHEBI:30413"/>
    </cofactor>
</comment>
<sequence length="495" mass="57341">MSPSLDRTTVIILLIITYISLYYLRFLNRQTRLRGPIPFPIVGNLPQLIYYLIKYDFNLDKVICVLSHTHGDFFELHIPFLVSSDPVVVIGNADYTEKIFASHSASGNYTKRVVRRQGLDELGFSQKGVLFNQNIPNWLFNRKFFRDGIVARNVLEENIKTCINSFEELDKAWIEIGSKQNAETEMVAKVNLVDWLLRWSTEIIFQVSIRRKVNAIARYTDSLLSREVKPTILEENNQQQRQINIDTESFIKHVCDFFPTLWLFLTTPKWVRRYFPPVARLAEELKSSMNNLNHDLLKIIQERRIEISRHSKPETEQEKEKLRDFLTMMITINTPWDVTKDNNKDEFDTKPMNDDLIRENLLNALGPGAITGGTQFIIHQVGIHMNPLHWKRPEIFEPARFLASPFNASLATSPEAISDGVPIKNSFLYFGGGSRMCPGRALAINELKAFVTLFYRKYDVELVNPDAKIHWDHVFIRNKLRVMQESASVHILSIA</sequence>
<keyword evidence="9" id="KW-0472">Membrane</keyword>
<dbReference type="PANTHER" id="PTHR24303:SF31">
    <property type="entry name" value="CYTOCHROME P450 307A1-RELATED"/>
    <property type="match status" value="1"/>
</dbReference>
<dbReference type="SUPFAM" id="SSF48264">
    <property type="entry name" value="Cytochrome P450"/>
    <property type="match status" value="1"/>
</dbReference>
<dbReference type="InterPro" id="IPR036396">
    <property type="entry name" value="Cyt_P450_sf"/>
</dbReference>
<keyword evidence="11" id="KW-1185">Reference proteome</keyword>
<dbReference type="OrthoDB" id="1470350at2759"/>
<proteinExistence type="inferred from homology"/>
<dbReference type="AlphaFoldDB" id="A0A9N8ZV90"/>
<keyword evidence="4 8" id="KW-0560">Oxidoreductase</keyword>
<dbReference type="PANTHER" id="PTHR24303">
    <property type="entry name" value="HEME-BINDING MONOOXYGENASE FAMILY"/>
    <property type="match status" value="1"/>
</dbReference>
<dbReference type="InterPro" id="IPR017972">
    <property type="entry name" value="Cyt_P450_CS"/>
</dbReference>